<protein>
    <recommendedName>
        <fullName evidence="2">Low molecular weight protein antigen 6 PH domain-containing protein</fullName>
    </recommendedName>
</protein>
<evidence type="ECO:0000256" key="1">
    <source>
        <dbReference type="SAM" id="Phobius"/>
    </source>
</evidence>
<name>A0A841C0A7_9ACTN</name>
<keyword evidence="4" id="KW-1185">Reference proteome</keyword>
<sequence length="156" mass="16386">MTQTAAEVVEARPHRVRVVAWIAAAAILAVFTAVGTALTGSTGEDGAAVFRPGDQAAMVGLGICGALVALAFTRPRVRADSHGITVRNVFSDTLFPWSVVREIRFDRGHPWASLELVNDDTVSLLAVQAADKMHAVVAIQGLRALHAAAQPVPVEG</sequence>
<keyword evidence="1" id="KW-0812">Transmembrane</keyword>
<evidence type="ECO:0000259" key="2">
    <source>
        <dbReference type="Pfam" id="PF10756"/>
    </source>
</evidence>
<dbReference type="Proteomes" id="UP000587527">
    <property type="component" value="Unassembled WGS sequence"/>
</dbReference>
<organism evidence="3 4">
    <name type="scientific">Allocatelliglobosispora scoriae</name>
    <dbReference type="NCBI Taxonomy" id="643052"/>
    <lineage>
        <taxon>Bacteria</taxon>
        <taxon>Bacillati</taxon>
        <taxon>Actinomycetota</taxon>
        <taxon>Actinomycetes</taxon>
        <taxon>Micromonosporales</taxon>
        <taxon>Micromonosporaceae</taxon>
        <taxon>Allocatelliglobosispora</taxon>
    </lineage>
</organism>
<feature type="transmembrane region" description="Helical" evidence="1">
    <location>
        <begin position="56"/>
        <end position="73"/>
    </location>
</feature>
<dbReference type="InterPro" id="IPR019692">
    <property type="entry name" value="CFP-6_PH"/>
</dbReference>
<dbReference type="RefSeq" id="WP_312875475.1">
    <property type="nucleotide sequence ID" value="NZ_JACHMN010000003.1"/>
</dbReference>
<proteinExistence type="predicted"/>
<gene>
    <name evidence="3" type="ORF">F4553_006612</name>
</gene>
<dbReference type="EMBL" id="JACHMN010000003">
    <property type="protein sequence ID" value="MBB5873178.1"/>
    <property type="molecule type" value="Genomic_DNA"/>
</dbReference>
<feature type="domain" description="Low molecular weight protein antigen 6 PH" evidence="2">
    <location>
        <begin position="74"/>
        <end position="143"/>
    </location>
</feature>
<dbReference type="AlphaFoldDB" id="A0A841C0A7"/>
<reference evidence="3 4" key="1">
    <citation type="submission" date="2020-08" db="EMBL/GenBank/DDBJ databases">
        <title>Sequencing the genomes of 1000 actinobacteria strains.</title>
        <authorList>
            <person name="Klenk H.-P."/>
        </authorList>
    </citation>
    <scope>NUCLEOTIDE SEQUENCE [LARGE SCALE GENOMIC DNA]</scope>
    <source>
        <strain evidence="3 4">DSM 45362</strain>
    </source>
</reference>
<comment type="caution">
    <text evidence="3">The sequence shown here is derived from an EMBL/GenBank/DDBJ whole genome shotgun (WGS) entry which is preliminary data.</text>
</comment>
<evidence type="ECO:0000313" key="4">
    <source>
        <dbReference type="Proteomes" id="UP000587527"/>
    </source>
</evidence>
<keyword evidence="1" id="KW-0472">Membrane</keyword>
<dbReference type="Pfam" id="PF10756">
    <property type="entry name" value="bPH_6"/>
    <property type="match status" value="1"/>
</dbReference>
<accession>A0A841C0A7</accession>
<keyword evidence="1" id="KW-1133">Transmembrane helix</keyword>
<feature type="transmembrane region" description="Helical" evidence="1">
    <location>
        <begin position="18"/>
        <end position="36"/>
    </location>
</feature>
<evidence type="ECO:0000313" key="3">
    <source>
        <dbReference type="EMBL" id="MBB5873178.1"/>
    </source>
</evidence>